<evidence type="ECO:0000256" key="3">
    <source>
        <dbReference type="ARBA" id="ARBA00022833"/>
    </source>
</evidence>
<evidence type="ECO:0000256" key="4">
    <source>
        <dbReference type="ARBA" id="ARBA00023239"/>
    </source>
</evidence>
<comment type="caution">
    <text evidence="6">The sequence shown here is derived from an EMBL/GenBank/DDBJ whole genome shotgun (WGS) entry which is preliminary data.</text>
</comment>
<dbReference type="STRING" id="981384.GCA_000192475_01442"/>
<dbReference type="PROSITE" id="PS51891">
    <property type="entry name" value="CENP_V_GFA"/>
    <property type="match status" value="1"/>
</dbReference>
<dbReference type="EMBL" id="RCCT01000003">
    <property type="protein sequence ID" value="RLK07258.1"/>
    <property type="molecule type" value="Genomic_DNA"/>
</dbReference>
<dbReference type="OrthoDB" id="9807246at2"/>
<evidence type="ECO:0000256" key="2">
    <source>
        <dbReference type="ARBA" id="ARBA00022723"/>
    </source>
</evidence>
<keyword evidence="7" id="KW-1185">Reference proteome</keyword>
<accession>A0A497ZJ10</accession>
<dbReference type="InterPro" id="IPR011057">
    <property type="entry name" value="Mss4-like_sf"/>
</dbReference>
<dbReference type="GO" id="GO:0046872">
    <property type="term" value="F:metal ion binding"/>
    <property type="evidence" value="ECO:0007669"/>
    <property type="project" value="UniProtKB-KW"/>
</dbReference>
<keyword evidence="4" id="KW-0456">Lyase</keyword>
<proteinExistence type="inferred from homology"/>
<feature type="domain" description="CENP-V/GFA" evidence="5">
    <location>
        <begin position="9"/>
        <end position="120"/>
    </location>
</feature>
<evidence type="ECO:0000259" key="5">
    <source>
        <dbReference type="PROSITE" id="PS51891"/>
    </source>
</evidence>
<comment type="similarity">
    <text evidence="1">Belongs to the Gfa family.</text>
</comment>
<protein>
    <recommendedName>
        <fullName evidence="5">CENP-V/GFA domain-containing protein</fullName>
    </recommendedName>
</protein>
<dbReference type="PANTHER" id="PTHR33337:SF33">
    <property type="entry name" value="CENP-V_GFA DOMAIN-CONTAINING PROTEIN"/>
    <property type="match status" value="1"/>
</dbReference>
<evidence type="ECO:0000313" key="6">
    <source>
        <dbReference type="EMBL" id="RLK07258.1"/>
    </source>
</evidence>
<sequence length="160" mass="17846">MVSEKATEFTGSCGCGQLTYQMSSPPMFVHCCHCKECQKQTGSAYVLNAIIETERVTWSGKTTSHTLATPSGKGQKITRCAICGTAVFSEYLVRLGKLRYIRVGTLDNPDLCPPDAQIFTSSKQSWVPLNPDILSFENFYKFKEVWPEDAWTRLNAVFGD</sequence>
<keyword evidence="2" id="KW-0479">Metal-binding</keyword>
<dbReference type="RefSeq" id="WP_010442308.1">
    <property type="nucleotide sequence ID" value="NZ_AEYW01000014.1"/>
</dbReference>
<dbReference type="InterPro" id="IPR006913">
    <property type="entry name" value="CENP-V/GFA"/>
</dbReference>
<organism evidence="6 7">
    <name type="scientific">Ruegeria conchae</name>
    <dbReference type="NCBI Taxonomy" id="981384"/>
    <lineage>
        <taxon>Bacteria</taxon>
        <taxon>Pseudomonadati</taxon>
        <taxon>Pseudomonadota</taxon>
        <taxon>Alphaproteobacteria</taxon>
        <taxon>Rhodobacterales</taxon>
        <taxon>Roseobacteraceae</taxon>
        <taxon>Ruegeria</taxon>
    </lineage>
</organism>
<dbReference type="AlphaFoldDB" id="A0A497ZJ10"/>
<dbReference type="SUPFAM" id="SSF51316">
    <property type="entry name" value="Mss4-like"/>
    <property type="match status" value="1"/>
</dbReference>
<dbReference type="GO" id="GO:0016846">
    <property type="term" value="F:carbon-sulfur lyase activity"/>
    <property type="evidence" value="ECO:0007669"/>
    <property type="project" value="InterPro"/>
</dbReference>
<name>A0A497ZJ10_9RHOB</name>
<dbReference type="Proteomes" id="UP000271700">
    <property type="component" value="Unassembled WGS sequence"/>
</dbReference>
<keyword evidence="3" id="KW-0862">Zinc</keyword>
<gene>
    <name evidence="6" type="ORF">CLV75_2371</name>
</gene>
<dbReference type="Pfam" id="PF04828">
    <property type="entry name" value="GFA"/>
    <property type="match status" value="1"/>
</dbReference>
<dbReference type="Gene3D" id="3.90.1590.10">
    <property type="entry name" value="glutathione-dependent formaldehyde- activating enzyme (gfa)"/>
    <property type="match status" value="1"/>
</dbReference>
<dbReference type="PANTHER" id="PTHR33337">
    <property type="entry name" value="GFA DOMAIN-CONTAINING PROTEIN"/>
    <property type="match status" value="1"/>
</dbReference>
<reference evidence="6 7" key="1">
    <citation type="submission" date="2018-10" db="EMBL/GenBank/DDBJ databases">
        <title>Genomic Encyclopedia of Archaeal and Bacterial Type Strains, Phase II (KMG-II): from individual species to whole genera.</title>
        <authorList>
            <person name="Goeker M."/>
        </authorList>
    </citation>
    <scope>NUCLEOTIDE SEQUENCE [LARGE SCALE GENOMIC DNA]</scope>
    <source>
        <strain evidence="6 7">DSM 29317</strain>
    </source>
</reference>
<evidence type="ECO:0000256" key="1">
    <source>
        <dbReference type="ARBA" id="ARBA00005495"/>
    </source>
</evidence>
<evidence type="ECO:0000313" key="7">
    <source>
        <dbReference type="Proteomes" id="UP000271700"/>
    </source>
</evidence>